<keyword evidence="3" id="KW-1185">Reference proteome</keyword>
<sequence length="176" mass="20886">MLRGRLTRCKIYVNIEYAYVPLVMYIVCCIYAFVGVLNKYDYDFCRRKHDGDYIIKLYTMGIIHGIPAILTVIFYYAAISAMKDLVARPLRRAANYYREFPMVFLNLIAFVVFVVMWLPFTIATIVEADERHYLYSSRFGLLRSVFVNLLYPIAHIDFRNAFICIFEYCFCRYTLQ</sequence>
<dbReference type="OrthoDB" id="5984709at2759"/>
<feature type="transmembrane region" description="Helical" evidence="1">
    <location>
        <begin position="12"/>
        <end position="37"/>
    </location>
</feature>
<feature type="transmembrane region" description="Helical" evidence="1">
    <location>
        <begin position="132"/>
        <end position="151"/>
    </location>
</feature>
<gene>
    <name evidence="2" type="primary">jg27489</name>
    <name evidence="2" type="ORF">PAEG_LOCUS4614</name>
</gene>
<keyword evidence="1" id="KW-1133">Transmembrane helix</keyword>
<keyword evidence="1" id="KW-0472">Membrane</keyword>
<accession>A0A8S4QR27</accession>
<keyword evidence="1" id="KW-0812">Transmembrane</keyword>
<protein>
    <submittedName>
        <fullName evidence="2">Jg27489 protein</fullName>
    </submittedName>
</protein>
<feature type="transmembrane region" description="Helical" evidence="1">
    <location>
        <begin position="57"/>
        <end position="79"/>
    </location>
</feature>
<organism evidence="2 3">
    <name type="scientific">Pararge aegeria aegeria</name>
    <dbReference type="NCBI Taxonomy" id="348720"/>
    <lineage>
        <taxon>Eukaryota</taxon>
        <taxon>Metazoa</taxon>
        <taxon>Ecdysozoa</taxon>
        <taxon>Arthropoda</taxon>
        <taxon>Hexapoda</taxon>
        <taxon>Insecta</taxon>
        <taxon>Pterygota</taxon>
        <taxon>Neoptera</taxon>
        <taxon>Endopterygota</taxon>
        <taxon>Lepidoptera</taxon>
        <taxon>Glossata</taxon>
        <taxon>Ditrysia</taxon>
        <taxon>Papilionoidea</taxon>
        <taxon>Nymphalidae</taxon>
        <taxon>Satyrinae</taxon>
        <taxon>Satyrini</taxon>
        <taxon>Parargina</taxon>
        <taxon>Pararge</taxon>
    </lineage>
</organism>
<reference evidence="2" key="1">
    <citation type="submission" date="2022-03" db="EMBL/GenBank/DDBJ databases">
        <authorList>
            <person name="Lindestad O."/>
        </authorList>
    </citation>
    <scope>NUCLEOTIDE SEQUENCE</scope>
</reference>
<evidence type="ECO:0000313" key="3">
    <source>
        <dbReference type="Proteomes" id="UP000838756"/>
    </source>
</evidence>
<comment type="caution">
    <text evidence="2">The sequence shown here is derived from an EMBL/GenBank/DDBJ whole genome shotgun (WGS) entry which is preliminary data.</text>
</comment>
<evidence type="ECO:0000313" key="2">
    <source>
        <dbReference type="EMBL" id="CAH2216624.1"/>
    </source>
</evidence>
<feature type="non-terminal residue" evidence="2">
    <location>
        <position position="176"/>
    </location>
</feature>
<proteinExistence type="predicted"/>
<dbReference type="Proteomes" id="UP000838756">
    <property type="component" value="Unassembled WGS sequence"/>
</dbReference>
<dbReference type="EMBL" id="CAKXAJ010016170">
    <property type="protein sequence ID" value="CAH2216624.1"/>
    <property type="molecule type" value="Genomic_DNA"/>
</dbReference>
<feature type="transmembrane region" description="Helical" evidence="1">
    <location>
        <begin position="100"/>
        <end position="120"/>
    </location>
</feature>
<dbReference type="AlphaFoldDB" id="A0A8S4QR27"/>
<dbReference type="Gene3D" id="1.20.1070.10">
    <property type="entry name" value="Rhodopsin 7-helix transmembrane proteins"/>
    <property type="match status" value="1"/>
</dbReference>
<name>A0A8S4QR27_9NEOP</name>
<evidence type="ECO:0000256" key="1">
    <source>
        <dbReference type="SAM" id="Phobius"/>
    </source>
</evidence>